<reference evidence="2 3" key="1">
    <citation type="submission" date="2020-04" db="EMBL/GenBank/DDBJ databases">
        <title>Perkinsus olseni comparative genomics.</title>
        <authorList>
            <person name="Bogema D.R."/>
        </authorList>
    </citation>
    <scope>NUCLEOTIDE SEQUENCE [LARGE SCALE GENOMIC DNA]</scope>
    <source>
        <strain evidence="2">ATCC PRA-205</strain>
    </source>
</reference>
<accession>A0A7J6QW11</accession>
<proteinExistence type="predicted"/>
<feature type="compositionally biased region" description="Basic and acidic residues" evidence="1">
    <location>
        <begin position="58"/>
        <end position="72"/>
    </location>
</feature>
<dbReference type="EMBL" id="JABANM010027319">
    <property type="protein sequence ID" value="KAF4711510.1"/>
    <property type="molecule type" value="Genomic_DNA"/>
</dbReference>
<dbReference type="AlphaFoldDB" id="A0A7J6QW11"/>
<name>A0A7J6QW11_PEROL</name>
<gene>
    <name evidence="2" type="ORF">FOZ62_028374</name>
</gene>
<comment type="caution">
    <text evidence="2">The sequence shown here is derived from an EMBL/GenBank/DDBJ whole genome shotgun (WGS) entry which is preliminary data.</text>
</comment>
<evidence type="ECO:0000313" key="2">
    <source>
        <dbReference type="EMBL" id="KAF4711510.1"/>
    </source>
</evidence>
<protein>
    <submittedName>
        <fullName evidence="2">Uncharacterized protein</fullName>
    </submittedName>
</protein>
<evidence type="ECO:0000313" key="3">
    <source>
        <dbReference type="Proteomes" id="UP000574390"/>
    </source>
</evidence>
<dbReference type="Proteomes" id="UP000574390">
    <property type="component" value="Unassembled WGS sequence"/>
</dbReference>
<sequence length="178" mass="19762">MEMRGTIPSFLARSALPSKGTGKSKPPSEKRDDGAVARRTTVRSESPATSGVRSAGGRCERDDRGDENERLKKIVESQRAKIRSMEKQKDLEEAILEEFRLEAAEEAFTERRVLFLKAQLLCLERRIERLQRALENSTASRPLLRATVSQQSRKAAVLEAESVIATAVAAMREAHAGL</sequence>
<feature type="non-terminal residue" evidence="2">
    <location>
        <position position="1"/>
    </location>
</feature>
<feature type="compositionally biased region" description="Basic and acidic residues" evidence="1">
    <location>
        <begin position="26"/>
        <end position="36"/>
    </location>
</feature>
<organism evidence="2 3">
    <name type="scientific">Perkinsus olseni</name>
    <name type="common">Perkinsus atlanticus</name>
    <dbReference type="NCBI Taxonomy" id="32597"/>
    <lineage>
        <taxon>Eukaryota</taxon>
        <taxon>Sar</taxon>
        <taxon>Alveolata</taxon>
        <taxon>Perkinsozoa</taxon>
        <taxon>Perkinsea</taxon>
        <taxon>Perkinsida</taxon>
        <taxon>Perkinsidae</taxon>
        <taxon>Perkinsus</taxon>
    </lineage>
</organism>
<feature type="region of interest" description="Disordered" evidence="1">
    <location>
        <begin position="1"/>
        <end position="72"/>
    </location>
</feature>
<feature type="compositionally biased region" description="Polar residues" evidence="1">
    <location>
        <begin position="43"/>
        <end position="52"/>
    </location>
</feature>
<evidence type="ECO:0000256" key="1">
    <source>
        <dbReference type="SAM" id="MobiDB-lite"/>
    </source>
</evidence>